<dbReference type="SMART" id="SM00075">
    <property type="entry name" value="HYDRO"/>
    <property type="match status" value="1"/>
</dbReference>
<comment type="caution">
    <text evidence="2">The sequence shown here is derived from an EMBL/GenBank/DDBJ whole genome shotgun (WGS) entry which is preliminary data.</text>
</comment>
<organism evidence="2 3">
    <name type="scientific">Streptantibioticus silvisoli</name>
    <dbReference type="NCBI Taxonomy" id="2705255"/>
    <lineage>
        <taxon>Bacteria</taxon>
        <taxon>Bacillati</taxon>
        <taxon>Actinomycetota</taxon>
        <taxon>Actinomycetes</taxon>
        <taxon>Kitasatosporales</taxon>
        <taxon>Streptomycetaceae</taxon>
        <taxon>Streptantibioticus</taxon>
    </lineage>
</organism>
<protein>
    <submittedName>
        <fullName evidence="2">Hydrophobin family protein</fullName>
    </submittedName>
</protein>
<dbReference type="Proteomes" id="UP001156398">
    <property type="component" value="Unassembled WGS sequence"/>
</dbReference>
<reference evidence="2 3" key="1">
    <citation type="submission" date="2023-05" db="EMBL/GenBank/DDBJ databases">
        <title>Streptantibioticus silvisoli sp. nov., acidotolerant actinomycetes 1 from pine litter.</title>
        <authorList>
            <person name="Swiecimska M."/>
            <person name="Golinska P."/>
            <person name="Sangal V."/>
            <person name="Wachnowicz B."/>
            <person name="Goodfellow M."/>
        </authorList>
    </citation>
    <scope>NUCLEOTIDE SEQUENCE [LARGE SCALE GENOMIC DNA]</scope>
    <source>
        <strain evidence="2 3">SL54</strain>
    </source>
</reference>
<dbReference type="RefSeq" id="WP_271324607.1">
    <property type="nucleotide sequence ID" value="NZ_JAAGKO020000035.1"/>
</dbReference>
<keyword evidence="1" id="KW-0732">Signal</keyword>
<dbReference type="CDD" id="cd23507">
    <property type="entry name" value="hydrophobin_I"/>
    <property type="match status" value="1"/>
</dbReference>
<gene>
    <name evidence="2" type="ORF">POF43_022330</name>
</gene>
<feature type="signal peptide" evidence="1">
    <location>
        <begin position="1"/>
        <end position="33"/>
    </location>
</feature>
<evidence type="ECO:0000313" key="2">
    <source>
        <dbReference type="EMBL" id="MDI5965428.1"/>
    </source>
</evidence>
<sequence>MITSSVYRRVAAAVGAGLLSTMGLAVSAAPAHATPAAARPAAAPAGQNLCCLSTESQDKLDPATAALLKVEGVSASAYPGSVGLGCRPLSLVPIADGSSCGSQPVVCGRFDGLVALGCTPASLSPTAAESRPS</sequence>
<dbReference type="EMBL" id="JAAGKO020000035">
    <property type="protein sequence ID" value="MDI5965428.1"/>
    <property type="molecule type" value="Genomic_DNA"/>
</dbReference>
<feature type="chain" id="PRO_5046115686" evidence="1">
    <location>
        <begin position="34"/>
        <end position="133"/>
    </location>
</feature>
<keyword evidence="3" id="KW-1185">Reference proteome</keyword>
<accession>A0ABT6W3V0</accession>
<evidence type="ECO:0000256" key="1">
    <source>
        <dbReference type="SAM" id="SignalP"/>
    </source>
</evidence>
<dbReference type="Pfam" id="PF01185">
    <property type="entry name" value="Hydrophobin"/>
    <property type="match status" value="1"/>
</dbReference>
<proteinExistence type="predicted"/>
<dbReference type="InterPro" id="IPR001338">
    <property type="entry name" value="Class_I_Hydrophobin"/>
</dbReference>
<evidence type="ECO:0000313" key="3">
    <source>
        <dbReference type="Proteomes" id="UP001156398"/>
    </source>
</evidence>
<name>A0ABT6W3V0_9ACTN</name>